<keyword evidence="3" id="KW-1185">Reference proteome</keyword>
<feature type="region of interest" description="Disordered" evidence="1">
    <location>
        <begin position="1"/>
        <end position="23"/>
    </location>
</feature>
<evidence type="ECO:0000256" key="1">
    <source>
        <dbReference type="SAM" id="MobiDB-lite"/>
    </source>
</evidence>
<dbReference type="EMBL" id="JASPKY010000455">
    <property type="protein sequence ID" value="KAK9696305.1"/>
    <property type="molecule type" value="Genomic_DNA"/>
</dbReference>
<evidence type="ECO:0000313" key="2">
    <source>
        <dbReference type="EMBL" id="KAK9696305.1"/>
    </source>
</evidence>
<dbReference type="AlphaFoldDB" id="A0AAW1J194"/>
<evidence type="ECO:0000313" key="3">
    <source>
        <dbReference type="Proteomes" id="UP001458880"/>
    </source>
</evidence>
<gene>
    <name evidence="2" type="ORF">QE152_g31989</name>
</gene>
<reference evidence="2 3" key="1">
    <citation type="journal article" date="2024" name="BMC Genomics">
        <title>De novo assembly and annotation of Popillia japonica's genome with initial clues to its potential as an invasive pest.</title>
        <authorList>
            <person name="Cucini C."/>
            <person name="Boschi S."/>
            <person name="Funari R."/>
            <person name="Cardaioli E."/>
            <person name="Iannotti N."/>
            <person name="Marturano G."/>
            <person name="Paoli F."/>
            <person name="Bruttini M."/>
            <person name="Carapelli A."/>
            <person name="Frati F."/>
            <person name="Nardi F."/>
        </authorList>
    </citation>
    <scope>NUCLEOTIDE SEQUENCE [LARGE SCALE GENOMIC DNA]</scope>
    <source>
        <strain evidence="2">DMR45628</strain>
    </source>
</reference>
<dbReference type="Proteomes" id="UP001458880">
    <property type="component" value="Unassembled WGS sequence"/>
</dbReference>
<comment type="caution">
    <text evidence="2">The sequence shown here is derived from an EMBL/GenBank/DDBJ whole genome shotgun (WGS) entry which is preliminary data.</text>
</comment>
<feature type="compositionally biased region" description="Basic and acidic residues" evidence="1">
    <location>
        <begin position="1"/>
        <end position="12"/>
    </location>
</feature>
<protein>
    <submittedName>
        <fullName evidence="2">Uncharacterized protein</fullName>
    </submittedName>
</protein>
<proteinExistence type="predicted"/>
<sequence length="78" mass="8286">MAKSYGKPDDAKQTGPTAKANGHTHLQCKTISAEAVNVIAGTPPTDLSAEAVNVIAGTPPTDLLVKERRDRYKGKKKK</sequence>
<accession>A0AAW1J194</accession>
<organism evidence="2 3">
    <name type="scientific">Popillia japonica</name>
    <name type="common">Japanese beetle</name>
    <dbReference type="NCBI Taxonomy" id="7064"/>
    <lineage>
        <taxon>Eukaryota</taxon>
        <taxon>Metazoa</taxon>
        <taxon>Ecdysozoa</taxon>
        <taxon>Arthropoda</taxon>
        <taxon>Hexapoda</taxon>
        <taxon>Insecta</taxon>
        <taxon>Pterygota</taxon>
        <taxon>Neoptera</taxon>
        <taxon>Endopterygota</taxon>
        <taxon>Coleoptera</taxon>
        <taxon>Polyphaga</taxon>
        <taxon>Scarabaeiformia</taxon>
        <taxon>Scarabaeidae</taxon>
        <taxon>Rutelinae</taxon>
        <taxon>Popillia</taxon>
    </lineage>
</organism>
<name>A0AAW1J194_POPJA</name>